<dbReference type="InterPro" id="IPR032710">
    <property type="entry name" value="NTF2-like_dom_sf"/>
</dbReference>
<feature type="signal peptide" evidence="1">
    <location>
        <begin position="1"/>
        <end position="20"/>
    </location>
</feature>
<dbReference type="Gene3D" id="3.10.450.50">
    <property type="match status" value="1"/>
</dbReference>
<organism evidence="3 4">
    <name type="scientific">Hyphococcus aureus</name>
    <dbReference type="NCBI Taxonomy" id="2666033"/>
    <lineage>
        <taxon>Bacteria</taxon>
        <taxon>Pseudomonadati</taxon>
        <taxon>Pseudomonadota</taxon>
        <taxon>Alphaproteobacteria</taxon>
        <taxon>Parvularculales</taxon>
        <taxon>Parvularculaceae</taxon>
        <taxon>Hyphococcus</taxon>
    </lineage>
</organism>
<dbReference type="EMBL" id="JBHPON010000002">
    <property type="protein sequence ID" value="MFC6036576.1"/>
    <property type="molecule type" value="Genomic_DNA"/>
</dbReference>
<proteinExistence type="predicted"/>
<evidence type="ECO:0000313" key="3">
    <source>
        <dbReference type="EMBL" id="MFC6036576.1"/>
    </source>
</evidence>
<dbReference type="Pfam" id="PF13577">
    <property type="entry name" value="SnoaL_4"/>
    <property type="match status" value="1"/>
</dbReference>
<reference evidence="3 4" key="1">
    <citation type="submission" date="2024-09" db="EMBL/GenBank/DDBJ databases">
        <authorList>
            <person name="Zhang Z.-H."/>
        </authorList>
    </citation>
    <scope>NUCLEOTIDE SEQUENCE [LARGE SCALE GENOMIC DNA]</scope>
    <source>
        <strain evidence="3 4">HHTR114</strain>
    </source>
</reference>
<feature type="chain" id="PRO_5045338769" evidence="1">
    <location>
        <begin position="21"/>
        <end position="185"/>
    </location>
</feature>
<dbReference type="InterPro" id="IPR037401">
    <property type="entry name" value="SnoaL-like"/>
</dbReference>
<name>A0ABW1L104_9PROT</name>
<keyword evidence="4" id="KW-1185">Reference proteome</keyword>
<dbReference type="RefSeq" id="WP_379882182.1">
    <property type="nucleotide sequence ID" value="NZ_JBHPON010000002.1"/>
</dbReference>
<evidence type="ECO:0000313" key="4">
    <source>
        <dbReference type="Proteomes" id="UP001596116"/>
    </source>
</evidence>
<keyword evidence="1" id="KW-0732">Signal</keyword>
<dbReference type="Proteomes" id="UP001596116">
    <property type="component" value="Unassembled WGS sequence"/>
</dbReference>
<comment type="caution">
    <text evidence="3">The sequence shown here is derived from an EMBL/GenBank/DDBJ whole genome shotgun (WGS) entry which is preliminary data.</text>
</comment>
<sequence length="185" mass="20319">MKKLIAALFIAILAVVPAAAKKASYADDRAAIEDLMARYLFAMDWNDFDAYVAMFTEDGELEYARGSATGRENIGATVKAFKESIGKIYTDQNGDPAALRHVIAHKVIRVEGDRAWATSFWYEMANDGPEGAPKIGTFGHYEASFNASMASGFSRAAPSATSFSTAASQARSIRCAPWMRRRMRR</sequence>
<evidence type="ECO:0000259" key="2">
    <source>
        <dbReference type="Pfam" id="PF13577"/>
    </source>
</evidence>
<evidence type="ECO:0000256" key="1">
    <source>
        <dbReference type="SAM" id="SignalP"/>
    </source>
</evidence>
<feature type="domain" description="SnoaL-like" evidence="2">
    <location>
        <begin position="26"/>
        <end position="145"/>
    </location>
</feature>
<gene>
    <name evidence="3" type="ORF">ACFMB1_13545</name>
</gene>
<dbReference type="SUPFAM" id="SSF54427">
    <property type="entry name" value="NTF2-like"/>
    <property type="match status" value="1"/>
</dbReference>
<protein>
    <submittedName>
        <fullName evidence="3">Nuclear transport factor 2 family protein</fullName>
    </submittedName>
</protein>
<accession>A0ABW1L104</accession>